<keyword evidence="3" id="KW-1185">Reference proteome</keyword>
<dbReference type="Proteomes" id="UP000008183">
    <property type="component" value="Chromosome"/>
</dbReference>
<sequence>MNENYIGGKHFEKNRKTGALAPVPGRGGGT</sequence>
<dbReference type="EnsemblBacteria" id="AAD36317">
    <property type="protein sequence ID" value="AAD36317"/>
    <property type="gene ID" value="TM_1242"/>
</dbReference>
<evidence type="ECO:0000313" key="2">
    <source>
        <dbReference type="EMBL" id="AAD36317.1"/>
    </source>
</evidence>
<proteinExistence type="predicted"/>
<organism evidence="2 3">
    <name type="scientific">Thermotoga maritima (strain ATCC 43589 / DSM 3109 / JCM 10099 / NBRC 100826 / MSB8)</name>
    <dbReference type="NCBI Taxonomy" id="243274"/>
    <lineage>
        <taxon>Bacteria</taxon>
        <taxon>Thermotogati</taxon>
        <taxon>Thermotogota</taxon>
        <taxon>Thermotogae</taxon>
        <taxon>Thermotogales</taxon>
        <taxon>Thermotogaceae</taxon>
        <taxon>Thermotoga</taxon>
    </lineage>
</organism>
<evidence type="ECO:0000256" key="1">
    <source>
        <dbReference type="SAM" id="MobiDB-lite"/>
    </source>
</evidence>
<dbReference type="EMBL" id="AE000512">
    <property type="protein sequence ID" value="AAD36317.1"/>
    <property type="molecule type" value="Genomic_DNA"/>
</dbReference>
<feature type="region of interest" description="Disordered" evidence="1">
    <location>
        <begin position="1"/>
        <end position="30"/>
    </location>
</feature>
<protein>
    <submittedName>
        <fullName evidence="2">Uncharacterized protein</fullName>
    </submittedName>
</protein>
<reference evidence="2 3" key="1">
    <citation type="journal article" date="1999" name="Nature">
        <title>Evidence for lateral gene transfer between Archaea and Bacteria from genome sequence of Thermotoga maritima.</title>
        <authorList>
            <person name="Nelson K.E."/>
            <person name="Clayton R.A."/>
            <person name="Gill S.R."/>
            <person name="Gwinn M.L."/>
            <person name="Dodson R.J."/>
            <person name="Haft D.H."/>
            <person name="Hickey E.K."/>
            <person name="Peterson J.D."/>
            <person name="Nelson W.C."/>
            <person name="Ketchum K.A."/>
            <person name="McDonald L."/>
            <person name="Utterback T.R."/>
            <person name="Malek J.A."/>
            <person name="Linher K.D."/>
            <person name="Garrett M.M."/>
            <person name="Stewart A.M."/>
            <person name="Cotton M.D."/>
            <person name="Pratt M.S."/>
            <person name="Phillips C.A."/>
            <person name="Richardson D."/>
            <person name="Heidelberg J."/>
            <person name="Sutton G.G."/>
            <person name="Fleischmann R.D."/>
            <person name="White O."/>
            <person name="Salzberg S.L."/>
            <person name="Smith H.O."/>
            <person name="Venter J.C."/>
            <person name="Fraser C.M."/>
        </authorList>
    </citation>
    <scope>NUCLEOTIDE SEQUENCE [LARGE SCALE GENOMIC DNA]</scope>
    <source>
        <strain evidence="3">ATCC 43589 / DSM 3109 / JCM 10099 / NBRC 100826 / MSB8</strain>
    </source>
</reference>
<gene>
    <name evidence="2" type="ordered locus">TM_1242</name>
</gene>
<dbReference type="InParanoid" id="Q9X0W9"/>
<evidence type="ECO:0000313" key="3">
    <source>
        <dbReference type="Proteomes" id="UP000008183"/>
    </source>
</evidence>
<dbReference type="PIR" id="D72276">
    <property type="entry name" value="D72276"/>
</dbReference>
<dbReference type="AlphaFoldDB" id="Q9X0W9"/>
<dbReference type="KEGG" id="tma:TM1242"/>
<accession>Q9X0W9</accession>
<name>Q9X0W9_THEMA</name>